<evidence type="ECO:0000259" key="1">
    <source>
        <dbReference type="PROSITE" id="PS51819"/>
    </source>
</evidence>
<evidence type="ECO:0000313" key="3">
    <source>
        <dbReference type="Proteomes" id="UP000022141"/>
    </source>
</evidence>
<feature type="domain" description="VOC" evidence="1">
    <location>
        <begin position="7"/>
        <end position="126"/>
    </location>
</feature>
<accession>A0A011NMU6</accession>
<dbReference type="STRING" id="1454004.AW11_03992"/>
<dbReference type="Proteomes" id="UP000022141">
    <property type="component" value="Unassembled WGS sequence"/>
</dbReference>
<dbReference type="eggNOG" id="COG3324">
    <property type="taxonomic scope" value="Bacteria"/>
</dbReference>
<sequence length="127" mass="13595">MEKPANPVGWFEIYVSDMTRARDFYTAVFGRELIALPEIGEGGEMYAFSWVEGGGGAAGALVRHPMNAPGKGGTMVYFNCDDAANEAERAVEAGGRVIQPKMAIGEYGHIALVQDSEGNIIGLHSMQ</sequence>
<dbReference type="GO" id="GO:0016829">
    <property type="term" value="F:lyase activity"/>
    <property type="evidence" value="ECO:0007669"/>
    <property type="project" value="UniProtKB-KW"/>
</dbReference>
<dbReference type="Pfam" id="PF00903">
    <property type="entry name" value="Glyoxalase"/>
    <property type="match status" value="1"/>
</dbReference>
<dbReference type="PATRIC" id="fig|1454004.3.peg.4095"/>
<dbReference type="InterPro" id="IPR029068">
    <property type="entry name" value="Glyas_Bleomycin-R_OHBP_Dase"/>
</dbReference>
<name>A0A011NMU6_ACCRE</name>
<dbReference type="AlphaFoldDB" id="A0A011NMU6"/>
<dbReference type="InterPro" id="IPR052164">
    <property type="entry name" value="Anthracycline_SecMetBiosynth"/>
</dbReference>
<gene>
    <name evidence="2" type="ORF">AW11_03992</name>
</gene>
<evidence type="ECO:0000313" key="2">
    <source>
        <dbReference type="EMBL" id="EXI84043.1"/>
    </source>
</evidence>
<keyword evidence="2" id="KW-0456">Lyase</keyword>
<dbReference type="Gene3D" id="3.10.180.10">
    <property type="entry name" value="2,3-Dihydroxybiphenyl 1,2-Dioxygenase, domain 1"/>
    <property type="match status" value="1"/>
</dbReference>
<protein>
    <submittedName>
        <fullName evidence="2">Lactoylglutathione lyase</fullName>
    </submittedName>
</protein>
<dbReference type="PANTHER" id="PTHR33993">
    <property type="entry name" value="GLYOXALASE-RELATED"/>
    <property type="match status" value="1"/>
</dbReference>
<organism evidence="2 3">
    <name type="scientific">Accumulibacter regalis</name>
    <dbReference type="NCBI Taxonomy" id="522306"/>
    <lineage>
        <taxon>Bacteria</taxon>
        <taxon>Pseudomonadati</taxon>
        <taxon>Pseudomonadota</taxon>
        <taxon>Betaproteobacteria</taxon>
        <taxon>Candidatus Accumulibacter</taxon>
    </lineage>
</organism>
<reference evidence="2" key="1">
    <citation type="submission" date="2014-02" db="EMBL/GenBank/DDBJ databases">
        <title>Expanding our view of genomic diversity in Candidatus Accumulibacter clades.</title>
        <authorList>
            <person name="Skennerton C.T."/>
            <person name="Barr J.J."/>
            <person name="Slater F.R."/>
            <person name="Bond P.L."/>
            <person name="Tyson G.W."/>
        </authorList>
    </citation>
    <scope>NUCLEOTIDE SEQUENCE [LARGE SCALE GENOMIC DNA]</scope>
</reference>
<dbReference type="PROSITE" id="PS51819">
    <property type="entry name" value="VOC"/>
    <property type="match status" value="1"/>
</dbReference>
<dbReference type="PANTHER" id="PTHR33993:SF2">
    <property type="entry name" value="VOC DOMAIN-CONTAINING PROTEIN"/>
    <property type="match status" value="1"/>
</dbReference>
<dbReference type="InterPro" id="IPR004360">
    <property type="entry name" value="Glyas_Fos-R_dOase_dom"/>
</dbReference>
<keyword evidence="3" id="KW-1185">Reference proteome</keyword>
<dbReference type="InterPro" id="IPR037523">
    <property type="entry name" value="VOC_core"/>
</dbReference>
<dbReference type="SUPFAM" id="SSF54593">
    <property type="entry name" value="Glyoxalase/Bleomycin resistance protein/Dihydroxybiphenyl dioxygenase"/>
    <property type="match status" value="1"/>
</dbReference>
<comment type="caution">
    <text evidence="2">The sequence shown here is derived from an EMBL/GenBank/DDBJ whole genome shotgun (WGS) entry which is preliminary data.</text>
</comment>
<dbReference type="EMBL" id="JEMY01000076">
    <property type="protein sequence ID" value="EXI84043.1"/>
    <property type="molecule type" value="Genomic_DNA"/>
</dbReference>
<proteinExistence type="predicted"/>
<dbReference type="CDD" id="cd07247">
    <property type="entry name" value="SgaA_N_like"/>
    <property type="match status" value="1"/>
</dbReference>